<keyword evidence="4 7" id="KW-0520">NAD</keyword>
<evidence type="ECO:0000256" key="4">
    <source>
        <dbReference type="ARBA" id="ARBA00023027"/>
    </source>
</evidence>
<dbReference type="PROSITE" id="PS51383">
    <property type="entry name" value="YJEF_C_3"/>
    <property type="match status" value="1"/>
</dbReference>
<accession>A0A4T0X250</accession>
<protein>
    <recommendedName>
        <fullName evidence="7">ATP-dependent (S)-NAD(P)H-hydrate dehydratase</fullName>
        <ecNumber evidence="7">4.2.1.93</ecNumber>
    </recommendedName>
    <alternativeName>
        <fullName evidence="7">ATP-dependent NAD(P)HX dehydratase</fullName>
    </alternativeName>
</protein>
<dbReference type="CDD" id="cd01171">
    <property type="entry name" value="YXKO-related"/>
    <property type="match status" value="1"/>
</dbReference>
<organism evidence="9 10">
    <name type="scientific">Pichia inconspicua</name>
    <dbReference type="NCBI Taxonomy" id="52247"/>
    <lineage>
        <taxon>Eukaryota</taxon>
        <taxon>Fungi</taxon>
        <taxon>Dikarya</taxon>
        <taxon>Ascomycota</taxon>
        <taxon>Saccharomycotina</taxon>
        <taxon>Pichiomycetes</taxon>
        <taxon>Pichiales</taxon>
        <taxon>Pichiaceae</taxon>
        <taxon>Pichia</taxon>
    </lineage>
</organism>
<dbReference type="HAMAP" id="MF_01965">
    <property type="entry name" value="NADHX_dehydratase"/>
    <property type="match status" value="1"/>
</dbReference>
<dbReference type="GO" id="GO:0046496">
    <property type="term" value="P:nicotinamide nucleotide metabolic process"/>
    <property type="evidence" value="ECO:0007669"/>
    <property type="project" value="UniProtKB-UniRule"/>
</dbReference>
<evidence type="ECO:0000259" key="8">
    <source>
        <dbReference type="PROSITE" id="PS51383"/>
    </source>
</evidence>
<dbReference type="EC" id="4.2.1.93" evidence="7"/>
<dbReference type="NCBIfam" id="TIGR00196">
    <property type="entry name" value="yjeF_cterm"/>
    <property type="match status" value="1"/>
</dbReference>
<feature type="binding site" evidence="7">
    <location>
        <begin position="222"/>
        <end position="231"/>
    </location>
    <ligand>
        <name>ATP</name>
        <dbReference type="ChEBI" id="CHEBI:30616"/>
    </ligand>
</feature>
<dbReference type="STRING" id="52247.A0A4T0X250"/>
<dbReference type="PANTHER" id="PTHR12592">
    <property type="entry name" value="ATP-DEPENDENT (S)-NAD(P)H-HYDRATE DEHYDRATASE FAMILY MEMBER"/>
    <property type="match status" value="1"/>
</dbReference>
<sequence length="308" mass="33638">MNRNLLKLIKANLLPPLLPTFHKGQLGRLAVIGGCEDYTGAPFFSAHAAMLAGVDLVHVICDEGASQVIKSYSPDLMVHPYMCSQDNVLIEERMDKIKSVLSRIDVVILGPGFGRNSATMLEFLKRIAKYVESKGIPLVLDADALYHLSVDEKLQEILQNSENKNIILTPNVMELKRLCDAFNIENDIQALAANLRCTVIAKGSADRISYHGSDVIKCEEPGSLKRVGGQGDSLTGMVGAFLCWGTGAYKQGLYASPDKLSDEDIVKLSCFGGCTATRRAGHLAYTKYGRSMLTSNLHEFISNAYSSF</sequence>
<comment type="catalytic activity">
    <reaction evidence="7">
        <text>(6S)-NADHX + ATP = ADP + phosphate + NADH + H(+)</text>
        <dbReference type="Rhea" id="RHEA:19017"/>
        <dbReference type="ChEBI" id="CHEBI:15378"/>
        <dbReference type="ChEBI" id="CHEBI:30616"/>
        <dbReference type="ChEBI" id="CHEBI:43474"/>
        <dbReference type="ChEBI" id="CHEBI:57945"/>
        <dbReference type="ChEBI" id="CHEBI:64074"/>
        <dbReference type="ChEBI" id="CHEBI:456216"/>
        <dbReference type="EC" id="4.2.1.93"/>
    </reaction>
</comment>
<keyword evidence="7" id="KW-0963">Cytoplasm</keyword>
<keyword evidence="3" id="KW-0521">NADP</keyword>
<feature type="binding site" evidence="7">
    <location>
        <begin position="202"/>
        <end position="206"/>
    </location>
    <ligand>
        <name>ATP</name>
        <dbReference type="ChEBI" id="CHEBI:30616"/>
    </ligand>
</feature>
<keyword evidence="2 7" id="KW-0067">ATP-binding</keyword>
<evidence type="ECO:0000256" key="2">
    <source>
        <dbReference type="ARBA" id="ARBA00022840"/>
    </source>
</evidence>
<keyword evidence="10" id="KW-1185">Reference proteome</keyword>
<dbReference type="GO" id="GO:0110051">
    <property type="term" value="P:metabolite repair"/>
    <property type="evidence" value="ECO:0007669"/>
    <property type="project" value="TreeGrafter"/>
</dbReference>
<evidence type="ECO:0000256" key="5">
    <source>
        <dbReference type="ARBA" id="ARBA00023239"/>
    </source>
</evidence>
<dbReference type="Pfam" id="PF01256">
    <property type="entry name" value="Carb_kinase"/>
    <property type="match status" value="1"/>
</dbReference>
<dbReference type="Proteomes" id="UP000307173">
    <property type="component" value="Unassembled WGS sequence"/>
</dbReference>
<dbReference type="SUPFAM" id="SSF53613">
    <property type="entry name" value="Ribokinase-like"/>
    <property type="match status" value="1"/>
</dbReference>
<dbReference type="GO" id="GO:0005737">
    <property type="term" value="C:cytoplasm"/>
    <property type="evidence" value="ECO:0007669"/>
    <property type="project" value="UniProtKB-SubCell"/>
</dbReference>
<keyword evidence="1 7" id="KW-0547">Nucleotide-binding</keyword>
<gene>
    <name evidence="9" type="ORF">CANINC_002044</name>
</gene>
<comment type="caution">
    <text evidence="9">The sequence shown here is derived from an EMBL/GenBank/DDBJ whole genome shotgun (WGS) entry which is preliminary data.</text>
</comment>
<comment type="catalytic activity">
    <reaction evidence="6 7">
        <text>(6S)-NADPHX + ATP = ADP + phosphate + NADPH + H(+)</text>
        <dbReference type="Rhea" id="RHEA:32231"/>
        <dbReference type="ChEBI" id="CHEBI:15378"/>
        <dbReference type="ChEBI" id="CHEBI:30616"/>
        <dbReference type="ChEBI" id="CHEBI:43474"/>
        <dbReference type="ChEBI" id="CHEBI:57783"/>
        <dbReference type="ChEBI" id="CHEBI:64076"/>
        <dbReference type="ChEBI" id="CHEBI:456216"/>
        <dbReference type="EC" id="4.2.1.93"/>
    </reaction>
</comment>
<dbReference type="InterPro" id="IPR029056">
    <property type="entry name" value="Ribokinase-like"/>
</dbReference>
<dbReference type="Gene3D" id="3.40.1190.20">
    <property type="match status" value="1"/>
</dbReference>
<dbReference type="EMBL" id="SELW01000326">
    <property type="protein sequence ID" value="TID29248.1"/>
    <property type="molecule type" value="Genomic_DNA"/>
</dbReference>
<evidence type="ECO:0000256" key="3">
    <source>
        <dbReference type="ARBA" id="ARBA00022857"/>
    </source>
</evidence>
<dbReference type="GO" id="GO:0005524">
    <property type="term" value="F:ATP binding"/>
    <property type="evidence" value="ECO:0007669"/>
    <property type="project" value="UniProtKB-KW"/>
</dbReference>
<keyword evidence="7" id="KW-0597">Phosphoprotein</keyword>
<evidence type="ECO:0000313" key="9">
    <source>
        <dbReference type="EMBL" id="TID29248.1"/>
    </source>
</evidence>
<dbReference type="InterPro" id="IPR000631">
    <property type="entry name" value="CARKD"/>
</dbReference>
<evidence type="ECO:0000313" key="10">
    <source>
        <dbReference type="Proteomes" id="UP000307173"/>
    </source>
</evidence>
<reference evidence="9 10" key="1">
    <citation type="journal article" date="2019" name="Front. Genet.">
        <title>Whole-Genome Sequencing of the Opportunistic Yeast Pathogen Candida inconspicua Uncovers Its Hybrid Origin.</title>
        <authorList>
            <person name="Mixao V."/>
            <person name="Hansen A.P."/>
            <person name="Saus E."/>
            <person name="Boekhout T."/>
            <person name="Lass-Florl C."/>
            <person name="Gabaldon T."/>
        </authorList>
    </citation>
    <scope>NUCLEOTIDE SEQUENCE [LARGE SCALE GENOMIC DNA]</scope>
    <source>
        <strain evidence="9 10">CBS 180</strain>
    </source>
</reference>
<evidence type="ECO:0000256" key="1">
    <source>
        <dbReference type="ARBA" id="ARBA00022741"/>
    </source>
</evidence>
<comment type="similarity">
    <text evidence="7">Belongs to the NnrD/CARKD family.</text>
</comment>
<dbReference type="PANTHER" id="PTHR12592:SF0">
    <property type="entry name" value="ATP-DEPENDENT (S)-NAD(P)H-HYDRATE DEHYDRATASE"/>
    <property type="match status" value="1"/>
</dbReference>
<name>A0A4T0X250_9ASCO</name>
<feature type="binding site" evidence="7">
    <location>
        <position position="232"/>
    </location>
    <ligand>
        <name>(6S)-NADPHX</name>
        <dbReference type="ChEBI" id="CHEBI:64076"/>
    </ligand>
</feature>
<comment type="subcellular location">
    <subcellularLocation>
        <location evidence="7">Cytoplasm</location>
    </subcellularLocation>
</comment>
<feature type="binding site" evidence="7">
    <location>
        <position position="112"/>
    </location>
    <ligand>
        <name>(6S)-NADPHX</name>
        <dbReference type="ChEBI" id="CHEBI:64076"/>
    </ligand>
</feature>
<evidence type="ECO:0000256" key="6">
    <source>
        <dbReference type="ARBA" id="ARBA00047472"/>
    </source>
</evidence>
<comment type="function">
    <text evidence="7">Catalyzes the dehydration of the S-form of NAD(P)HX at the expense of ATP, which is converted to ADP. Together with NAD(P)HX epimerase, which catalyzes the epimerization of the S- and R-forms, the enzyme allows the repair of both epimers of NAD(P)HX, a damaged form of NAD(P)H that is a result of enzymatic or heat-dependent hydration.</text>
</comment>
<keyword evidence="5 7" id="KW-0456">Lyase</keyword>
<proteinExistence type="inferred from homology"/>
<feature type="binding site" evidence="7">
    <location>
        <begin position="171"/>
        <end position="177"/>
    </location>
    <ligand>
        <name>(6S)-NADPHX</name>
        <dbReference type="ChEBI" id="CHEBI:64076"/>
    </ligand>
</feature>
<dbReference type="GO" id="GO:0047453">
    <property type="term" value="F:ATP-dependent NAD(P)H-hydrate dehydratase activity"/>
    <property type="evidence" value="ECO:0007669"/>
    <property type="project" value="UniProtKB-UniRule"/>
</dbReference>
<dbReference type="OrthoDB" id="8110916at2759"/>
<evidence type="ECO:0000256" key="7">
    <source>
        <dbReference type="HAMAP-Rule" id="MF_03157"/>
    </source>
</evidence>
<feature type="domain" description="YjeF C-terminal" evidence="8">
    <location>
        <begin position="6"/>
        <end position="308"/>
    </location>
</feature>
<dbReference type="AlphaFoldDB" id="A0A4T0X250"/>
<comment type="cofactor">
    <cofactor evidence="7">
        <name>Mg(2+)</name>
        <dbReference type="ChEBI" id="CHEBI:18420"/>
    </cofactor>
</comment>